<evidence type="ECO:0000256" key="1">
    <source>
        <dbReference type="SAM" id="Phobius"/>
    </source>
</evidence>
<keyword evidence="1" id="KW-1133">Transmembrane helix</keyword>
<feature type="transmembrane region" description="Helical" evidence="1">
    <location>
        <begin position="12"/>
        <end position="31"/>
    </location>
</feature>
<keyword evidence="1" id="KW-0472">Membrane</keyword>
<proteinExistence type="predicted"/>
<gene>
    <name evidence="2" type="ORF">AO498_09760</name>
</gene>
<evidence type="ECO:0008006" key="4">
    <source>
        <dbReference type="Google" id="ProtNLM"/>
    </source>
</evidence>
<dbReference type="RefSeq" id="WP_067546685.1">
    <property type="nucleotide sequence ID" value="NZ_CP012836.1"/>
</dbReference>
<reference evidence="2 3" key="2">
    <citation type="journal article" date="2016" name="Genome Announc.">
        <title>Complete Genome Sequence of Algoriphagus sp. Strain M8-2, Isolated from a Brackish Lake.</title>
        <authorList>
            <person name="Muraguchi Y."/>
            <person name="Kushimoto K."/>
            <person name="Ohtsubo Y."/>
            <person name="Suzuki T."/>
            <person name="Dohra H."/>
            <person name="Kimbara K."/>
            <person name="Shintani M."/>
        </authorList>
    </citation>
    <scope>NUCLEOTIDE SEQUENCE [LARGE SCALE GENOMIC DNA]</scope>
    <source>
        <strain evidence="2 3">M8-2</strain>
    </source>
</reference>
<dbReference type="OrthoDB" id="980086at2"/>
<accession>A0A142ENK3</accession>
<dbReference type="AlphaFoldDB" id="A0A142ENK3"/>
<dbReference type="Proteomes" id="UP000073816">
    <property type="component" value="Chromosome"/>
</dbReference>
<keyword evidence="3" id="KW-1185">Reference proteome</keyword>
<sequence>MTIEFLPLVDLFWAWIFLILVALAGFGYSFLYANHGVSKARILTKSLLFFGFWIFLALVILNPQFESEGKIEPLIVYQQGLSQEEISFWKDSLKVKQAVEISDYQDGSSKVILLGEDFSAEQLYPFQAKEIQWVTPRKHGLVDQISWKGAVRKGENQRIYFSIYSSQPSSWLKVLIPNTDSVELSPGWNQGMLEFQSNGLGRAEVPFTLGNDTLGLIRYFIEPALPKKYLIQMGFPSAETRTFVNWLREKGETVSEEVQLSKETVIASNAEKDSVQVLIIDPAQLNKRNIQDWVKDGKGNLLIFQVDDTQEVDNLVNRIFQTEFEVEQASEELNLGLRALPYRWKSKSNQSSLIEDRIAVQQLGNSQIGISLLESSYSLIFQGNNSVYERIWGEVLGAMEPDESSAIRFAAPVFEGFSSEFEIVQSDSVPEIWLADLDTISLSKDLINPLLSKGIYAPSREGWIDCGANFSIYSYGNHEFPTAQTAKRFSEFSSINQKSETELGRPISPWVGLLGMMIFLAGIWLEPKVSF</sequence>
<dbReference type="EMBL" id="CP012836">
    <property type="protein sequence ID" value="AMQ56708.1"/>
    <property type="molecule type" value="Genomic_DNA"/>
</dbReference>
<keyword evidence="1" id="KW-0812">Transmembrane</keyword>
<feature type="transmembrane region" description="Helical" evidence="1">
    <location>
        <begin position="43"/>
        <end position="61"/>
    </location>
</feature>
<protein>
    <recommendedName>
        <fullName evidence="4">Aerotolerance regulator N-terminal domain-containing protein</fullName>
    </recommendedName>
</protein>
<evidence type="ECO:0000313" key="3">
    <source>
        <dbReference type="Proteomes" id="UP000073816"/>
    </source>
</evidence>
<dbReference type="KEGG" id="alm:AO498_09760"/>
<dbReference type="STRING" id="1727163.AO498_09760"/>
<name>A0A142ENK3_9BACT</name>
<reference evidence="3" key="1">
    <citation type="submission" date="2015-09" db="EMBL/GenBank/DDBJ databases">
        <title>Complete sequence of Algoriphagus sp. M8-2.</title>
        <authorList>
            <person name="Shintani M."/>
        </authorList>
    </citation>
    <scope>NUCLEOTIDE SEQUENCE [LARGE SCALE GENOMIC DNA]</scope>
    <source>
        <strain evidence="3">M8-2</strain>
    </source>
</reference>
<organism evidence="2 3">
    <name type="scientific">Algoriphagus sanaruensis</name>
    <dbReference type="NCBI Taxonomy" id="1727163"/>
    <lineage>
        <taxon>Bacteria</taxon>
        <taxon>Pseudomonadati</taxon>
        <taxon>Bacteroidota</taxon>
        <taxon>Cytophagia</taxon>
        <taxon>Cytophagales</taxon>
        <taxon>Cyclobacteriaceae</taxon>
        <taxon>Algoriphagus</taxon>
    </lineage>
</organism>
<evidence type="ECO:0000313" key="2">
    <source>
        <dbReference type="EMBL" id="AMQ56708.1"/>
    </source>
</evidence>
<dbReference type="PATRIC" id="fig|1727163.4.peg.2039"/>